<dbReference type="VEuPathDB" id="FungiDB:BD410DRAFT_780847"/>
<reference evidence="2 3" key="1">
    <citation type="submission" date="2018-06" db="EMBL/GenBank/DDBJ databases">
        <title>A transcriptomic atlas of mushroom development highlights an independent origin of complex multicellularity.</title>
        <authorList>
            <consortium name="DOE Joint Genome Institute"/>
            <person name="Krizsan K."/>
            <person name="Almasi E."/>
            <person name="Merenyi Z."/>
            <person name="Sahu N."/>
            <person name="Viragh M."/>
            <person name="Koszo T."/>
            <person name="Mondo S."/>
            <person name="Kiss B."/>
            <person name="Balint B."/>
            <person name="Kues U."/>
            <person name="Barry K."/>
            <person name="Hegedus J.C."/>
            <person name="Henrissat B."/>
            <person name="Johnson J."/>
            <person name="Lipzen A."/>
            <person name="Ohm R."/>
            <person name="Nagy I."/>
            <person name="Pangilinan J."/>
            <person name="Yan J."/>
            <person name="Xiong Y."/>
            <person name="Grigoriev I.V."/>
            <person name="Hibbett D.S."/>
            <person name="Nagy L.G."/>
        </authorList>
    </citation>
    <scope>NUCLEOTIDE SEQUENCE [LARGE SCALE GENOMIC DNA]</scope>
    <source>
        <strain evidence="2 3">SZMC22713</strain>
    </source>
</reference>
<dbReference type="OrthoDB" id="3226250at2759"/>
<organism evidence="2 3">
    <name type="scientific">Rickenella mellea</name>
    <dbReference type="NCBI Taxonomy" id="50990"/>
    <lineage>
        <taxon>Eukaryota</taxon>
        <taxon>Fungi</taxon>
        <taxon>Dikarya</taxon>
        <taxon>Basidiomycota</taxon>
        <taxon>Agaricomycotina</taxon>
        <taxon>Agaricomycetes</taxon>
        <taxon>Hymenochaetales</taxon>
        <taxon>Rickenellaceae</taxon>
        <taxon>Rickenella</taxon>
    </lineage>
</organism>
<accession>A0A4Y7QM80</accession>
<dbReference type="AlphaFoldDB" id="A0A4Y7QM80"/>
<evidence type="ECO:0000256" key="1">
    <source>
        <dbReference type="SAM" id="MobiDB-lite"/>
    </source>
</evidence>
<evidence type="ECO:0000313" key="3">
    <source>
        <dbReference type="Proteomes" id="UP000294933"/>
    </source>
</evidence>
<proteinExistence type="predicted"/>
<evidence type="ECO:0000313" key="2">
    <source>
        <dbReference type="EMBL" id="TDL28351.1"/>
    </source>
</evidence>
<protein>
    <submittedName>
        <fullName evidence="2">Uncharacterized protein</fullName>
    </submittedName>
</protein>
<dbReference type="EMBL" id="ML170157">
    <property type="protein sequence ID" value="TDL28351.1"/>
    <property type="molecule type" value="Genomic_DNA"/>
</dbReference>
<name>A0A4Y7QM80_9AGAM</name>
<gene>
    <name evidence="2" type="ORF">BD410DRAFT_780847</name>
</gene>
<feature type="region of interest" description="Disordered" evidence="1">
    <location>
        <begin position="316"/>
        <end position="345"/>
    </location>
</feature>
<dbReference type="Proteomes" id="UP000294933">
    <property type="component" value="Unassembled WGS sequence"/>
</dbReference>
<feature type="compositionally biased region" description="Low complexity" evidence="1">
    <location>
        <begin position="321"/>
        <end position="330"/>
    </location>
</feature>
<sequence>MHYPKIVDQPFGPYLDEEVLVESKILKNWKNKVYTLQSVVFEQDGQHVGLDHTSDLRARDRAAIRFRGFLLLEDLRWLSQAGEELLKRELRRRHDKYALGYFVKHEKNIRVLIQGTLHLHPAYLTKSKGLQIFSIDRTGLQIRQYDVISLNARTYSLSKLFLSRYRTLDALKAIVKRNPSTPIEERTPIWLVDKYFENINQRNDELRQNDSTFLPRHIHRSDIFNIFGQHSDWLQELVIKQKLLNKVAWATFCSEAKTRKQRRFWDNDKISIRTARWKHEASPAEVGSDMEDIEFDETSGWARRTYTYHVEGFSPPSSNFPDAAPKPSSDSDSDSDAPCKKTLGSSVIGRIPPQVIMTPVIPQDYLWSCPIPSCNYDINLLDLSRENLAGLHAKDQKWLLGKSWTLEEQRLCELFWDVAESHYFNHLRENGIKVFGHGTDEVDRHGRRIFRRRKINQPRQLRTDDNALFESARRWNGIDMSAIP</sequence>
<keyword evidence="3" id="KW-1185">Reference proteome</keyword>